<keyword evidence="3 6" id="KW-0808">Transferase</keyword>
<evidence type="ECO:0000256" key="4">
    <source>
        <dbReference type="ARBA" id="ARBA00022723"/>
    </source>
</evidence>
<proteinExistence type="inferred from homology"/>
<sequence>MITSANLYDYFENDLSEIKNIITLNLKNRDSSTSTLLNSLAATEGKMIRAIFTLIGGSFGEIDKSKLYNIAAGIEILHLATLVHDDIIDDSGLRRGKETINITHGAKTALFTGDYLFAQAFILFSESASRESFYNISKTIKFICQSEINQFLSKYSLNSTILDYFRRINGKCASLFSLSLSLGALDGHADDKIINTLKRIGYYVGTAFQLIDDILDITTPNTVLGKPSGNDLFEGIYTFPLLFEIKNKNVKLLSALESNDLSTVSDILKTSDGIKTARKLAEKYTLKALSLIDTLPNSHEKTILKSIIDKLLKREY</sequence>
<dbReference type="GO" id="GO:0046872">
    <property type="term" value="F:metal ion binding"/>
    <property type="evidence" value="ECO:0007669"/>
    <property type="project" value="UniProtKB-KW"/>
</dbReference>
<evidence type="ECO:0000256" key="1">
    <source>
        <dbReference type="ARBA" id="ARBA00001946"/>
    </source>
</evidence>
<dbReference type="Pfam" id="PF00348">
    <property type="entry name" value="polyprenyl_synt"/>
    <property type="match status" value="1"/>
</dbReference>
<dbReference type="STRING" id="36745.CLSAP_36230"/>
<dbReference type="SFLD" id="SFLDS00005">
    <property type="entry name" value="Isoprenoid_Synthase_Type_I"/>
    <property type="match status" value="1"/>
</dbReference>
<evidence type="ECO:0000313" key="8">
    <source>
        <dbReference type="Proteomes" id="UP000011728"/>
    </source>
</evidence>
<keyword evidence="5" id="KW-0460">Magnesium</keyword>
<dbReference type="HOGENOM" id="CLU_014015_2_0_9"/>
<dbReference type="CDD" id="cd00685">
    <property type="entry name" value="Trans_IPPS_HT"/>
    <property type="match status" value="1"/>
</dbReference>
<dbReference type="InterPro" id="IPR000092">
    <property type="entry name" value="Polyprenyl_synt"/>
</dbReference>
<gene>
    <name evidence="7" type="primary">hepT2</name>
    <name evidence="7" type="ORF">Cspa_c38490</name>
</gene>
<evidence type="ECO:0000256" key="5">
    <source>
        <dbReference type="ARBA" id="ARBA00022842"/>
    </source>
</evidence>
<dbReference type="PROSITE" id="PS00444">
    <property type="entry name" value="POLYPRENYL_SYNTHASE_2"/>
    <property type="match status" value="1"/>
</dbReference>
<name>M1MI54_9CLOT</name>
<evidence type="ECO:0000256" key="6">
    <source>
        <dbReference type="RuleBase" id="RU004466"/>
    </source>
</evidence>
<keyword evidence="8" id="KW-1185">Reference proteome</keyword>
<evidence type="ECO:0000313" key="7">
    <source>
        <dbReference type="EMBL" id="AGF57609.1"/>
    </source>
</evidence>
<keyword evidence="4" id="KW-0479">Metal-binding</keyword>
<dbReference type="PANTHER" id="PTHR12001">
    <property type="entry name" value="GERANYLGERANYL PYROPHOSPHATE SYNTHASE"/>
    <property type="match status" value="1"/>
</dbReference>
<dbReference type="PANTHER" id="PTHR12001:SF69">
    <property type="entry name" value="ALL TRANS-POLYPRENYL-DIPHOSPHATE SYNTHASE PDSS1"/>
    <property type="match status" value="1"/>
</dbReference>
<dbReference type="PATRIC" id="fig|931276.5.peg.3881"/>
<dbReference type="InterPro" id="IPR033749">
    <property type="entry name" value="Polyprenyl_synt_CS"/>
</dbReference>
<accession>M1MI54</accession>
<dbReference type="GO" id="GO:0000010">
    <property type="term" value="F:heptaprenyl diphosphate synthase activity"/>
    <property type="evidence" value="ECO:0007669"/>
    <property type="project" value="UniProtKB-EC"/>
</dbReference>
<comment type="similarity">
    <text evidence="2 6">Belongs to the FPP/GGPP synthase family.</text>
</comment>
<dbReference type="EMBL" id="CP004121">
    <property type="protein sequence ID" value="AGF57609.1"/>
    <property type="molecule type" value="Genomic_DNA"/>
</dbReference>
<dbReference type="KEGG" id="csr:Cspa_c38490"/>
<dbReference type="AlphaFoldDB" id="M1MI54"/>
<comment type="cofactor">
    <cofactor evidence="1">
        <name>Mg(2+)</name>
        <dbReference type="ChEBI" id="CHEBI:18420"/>
    </cofactor>
</comment>
<dbReference type="RefSeq" id="WP_015393922.1">
    <property type="nucleotide sequence ID" value="NC_020291.1"/>
</dbReference>
<dbReference type="OrthoDB" id="9805316at2"/>
<evidence type="ECO:0000256" key="3">
    <source>
        <dbReference type="ARBA" id="ARBA00022679"/>
    </source>
</evidence>
<dbReference type="Proteomes" id="UP000011728">
    <property type="component" value="Chromosome"/>
</dbReference>
<dbReference type="PROSITE" id="PS00723">
    <property type="entry name" value="POLYPRENYL_SYNTHASE_1"/>
    <property type="match status" value="1"/>
</dbReference>
<dbReference type="SUPFAM" id="SSF48576">
    <property type="entry name" value="Terpenoid synthases"/>
    <property type="match status" value="1"/>
</dbReference>
<evidence type="ECO:0000256" key="2">
    <source>
        <dbReference type="ARBA" id="ARBA00006706"/>
    </source>
</evidence>
<protein>
    <submittedName>
        <fullName evidence="7">Heptaprenyl diphosphate synthase component 2</fullName>
        <ecNumber evidence="7">2.5.1.30</ecNumber>
    </submittedName>
</protein>
<reference evidence="7 8" key="1">
    <citation type="submission" date="2013-02" db="EMBL/GenBank/DDBJ databases">
        <title>Genome sequence of Clostridium saccharoperbutylacetonicum N1-4(HMT).</title>
        <authorList>
            <person name="Poehlein A."/>
            <person name="Daniel R."/>
        </authorList>
    </citation>
    <scope>NUCLEOTIDE SEQUENCE [LARGE SCALE GENOMIC DNA]</scope>
    <source>
        <strain evidence="8">N1-4(HMT)</strain>
    </source>
</reference>
<dbReference type="Gene3D" id="1.10.600.10">
    <property type="entry name" value="Farnesyl Diphosphate Synthase"/>
    <property type="match status" value="1"/>
</dbReference>
<dbReference type="eggNOG" id="COG0142">
    <property type="taxonomic scope" value="Bacteria"/>
</dbReference>
<dbReference type="GO" id="GO:0008299">
    <property type="term" value="P:isoprenoid biosynthetic process"/>
    <property type="evidence" value="ECO:0007669"/>
    <property type="project" value="InterPro"/>
</dbReference>
<dbReference type="InterPro" id="IPR008949">
    <property type="entry name" value="Isoprenoid_synthase_dom_sf"/>
</dbReference>
<dbReference type="EC" id="2.5.1.30" evidence="7"/>
<organism evidence="7 8">
    <name type="scientific">Clostridium saccharoperbutylacetonicum N1-4(HMT)</name>
    <dbReference type="NCBI Taxonomy" id="931276"/>
    <lineage>
        <taxon>Bacteria</taxon>
        <taxon>Bacillati</taxon>
        <taxon>Bacillota</taxon>
        <taxon>Clostridia</taxon>
        <taxon>Eubacteriales</taxon>
        <taxon>Clostridiaceae</taxon>
        <taxon>Clostridium</taxon>
    </lineage>
</organism>